<feature type="transmembrane region" description="Helical" evidence="1">
    <location>
        <begin position="42"/>
        <end position="64"/>
    </location>
</feature>
<keyword evidence="3" id="KW-1185">Reference proteome</keyword>
<proteinExistence type="predicted"/>
<evidence type="ECO:0000313" key="3">
    <source>
        <dbReference type="Proteomes" id="UP001239169"/>
    </source>
</evidence>
<evidence type="ECO:0008006" key="4">
    <source>
        <dbReference type="Google" id="ProtNLM"/>
    </source>
</evidence>
<organism evidence="2 3">
    <name type="scientific">Paraclostridium bifermentans</name>
    <name type="common">Clostridium bifermentans</name>
    <dbReference type="NCBI Taxonomy" id="1490"/>
    <lineage>
        <taxon>Bacteria</taxon>
        <taxon>Bacillati</taxon>
        <taxon>Bacillota</taxon>
        <taxon>Clostridia</taxon>
        <taxon>Peptostreptococcales</taxon>
        <taxon>Peptostreptococcaceae</taxon>
        <taxon>Paraclostridium</taxon>
    </lineage>
</organism>
<keyword evidence="1" id="KW-0812">Transmembrane</keyword>
<keyword evidence="1" id="KW-0472">Membrane</keyword>
<evidence type="ECO:0000313" key="2">
    <source>
        <dbReference type="EMBL" id="WGX76276.1"/>
    </source>
</evidence>
<protein>
    <recommendedName>
        <fullName evidence="4">DUF2232 domain-containing protein</fullName>
    </recommendedName>
</protein>
<reference evidence="2 3" key="1">
    <citation type="submission" date="2023-04" db="EMBL/GenBank/DDBJ databases">
        <title>Bacteria Genome Submission.</title>
        <authorList>
            <person name="Isaac P."/>
        </authorList>
    </citation>
    <scope>NUCLEOTIDE SEQUENCE [LARGE SCALE GENOMIC DNA]</scope>
    <source>
        <strain evidence="2 3">SampleS7P1</strain>
    </source>
</reference>
<gene>
    <name evidence="2" type="ORF">QJS64_02725</name>
</gene>
<keyword evidence="1" id="KW-1133">Transmembrane helix</keyword>
<accession>A0ABY8R6F4</accession>
<sequence length="65" mass="7091">MNNRAKLTQTAMITVIAIGLCLASAYIPFLGLLALILPVPYAIISTTSGYKYALISAISSFLYWY</sequence>
<dbReference type="EMBL" id="CP124685">
    <property type="protein sequence ID" value="WGX76276.1"/>
    <property type="molecule type" value="Genomic_DNA"/>
</dbReference>
<evidence type="ECO:0000256" key="1">
    <source>
        <dbReference type="SAM" id="Phobius"/>
    </source>
</evidence>
<feature type="transmembrane region" description="Helical" evidence="1">
    <location>
        <begin position="12"/>
        <end position="36"/>
    </location>
</feature>
<dbReference type="Proteomes" id="UP001239169">
    <property type="component" value="Chromosome"/>
</dbReference>
<name>A0ABY8R6F4_PARBF</name>